<feature type="coiled-coil region" evidence="3">
    <location>
        <begin position="333"/>
        <end position="392"/>
    </location>
</feature>
<evidence type="ECO:0000256" key="4">
    <source>
        <dbReference type="SAM" id="Phobius"/>
    </source>
</evidence>
<dbReference type="GO" id="GO:0005886">
    <property type="term" value="C:plasma membrane"/>
    <property type="evidence" value="ECO:0007669"/>
    <property type="project" value="TreeGrafter"/>
</dbReference>
<evidence type="ECO:0000256" key="2">
    <source>
        <dbReference type="ARBA" id="ARBA00022840"/>
    </source>
</evidence>
<dbReference type="Pfam" id="PF01656">
    <property type="entry name" value="CbiA"/>
    <property type="match status" value="1"/>
</dbReference>
<keyword evidence="1" id="KW-0547">Nucleotide-binding</keyword>
<keyword evidence="4" id="KW-0472">Membrane</keyword>
<feature type="domain" description="CobQ/CobB/MinD/ParA nucleotide binding" evidence="5">
    <location>
        <begin position="571"/>
        <end position="749"/>
    </location>
</feature>
<dbReference type="PANTHER" id="PTHR32309">
    <property type="entry name" value="TYROSINE-PROTEIN KINASE"/>
    <property type="match status" value="1"/>
</dbReference>
<dbReference type="GO" id="GO:0004715">
    <property type="term" value="F:non-membrane spanning protein tyrosine kinase activity"/>
    <property type="evidence" value="ECO:0007669"/>
    <property type="project" value="UniProtKB-EC"/>
</dbReference>
<dbReference type="OrthoDB" id="580971at2"/>
<name>A0A0J9HLT0_9CYAN</name>
<feature type="transmembrane region" description="Helical" evidence="4">
    <location>
        <begin position="51"/>
        <end position="71"/>
    </location>
</feature>
<gene>
    <name evidence="6" type="ORF">WN50_37620</name>
</gene>
<evidence type="ECO:0000256" key="1">
    <source>
        <dbReference type="ARBA" id="ARBA00022741"/>
    </source>
</evidence>
<dbReference type="RefSeq" id="WP_049560682.1">
    <property type="nucleotide sequence ID" value="NZ_LATL02000253.1"/>
</dbReference>
<evidence type="ECO:0000313" key="7">
    <source>
        <dbReference type="Proteomes" id="UP000033607"/>
    </source>
</evidence>
<dbReference type="CDD" id="cd05387">
    <property type="entry name" value="BY-kinase"/>
    <property type="match status" value="1"/>
</dbReference>
<dbReference type="InterPro" id="IPR002586">
    <property type="entry name" value="CobQ/CobB/MinD/ParA_Nub-bd_dom"/>
</dbReference>
<feature type="transmembrane region" description="Helical" evidence="4">
    <location>
        <begin position="456"/>
        <end position="481"/>
    </location>
</feature>
<accession>A0A0J9HLT0</accession>
<feature type="coiled-coil region" evidence="3">
    <location>
        <begin position="217"/>
        <end position="244"/>
    </location>
</feature>
<dbReference type="NCBIfam" id="TIGR01007">
    <property type="entry name" value="eps_fam"/>
    <property type="match status" value="1"/>
</dbReference>
<dbReference type="GO" id="GO:0005524">
    <property type="term" value="F:ATP binding"/>
    <property type="evidence" value="ECO:0007669"/>
    <property type="project" value="UniProtKB-KW"/>
</dbReference>
<proteinExistence type="predicted"/>
<comment type="caution">
    <text evidence="6">The sequence shown here is derived from an EMBL/GenBank/DDBJ whole genome shotgun (WGS) entry which is preliminary data.</text>
</comment>
<reference evidence="6 7" key="1">
    <citation type="submission" date="2015-06" db="EMBL/GenBank/DDBJ databases">
        <title>Draft genome assembly of filamentous brackish cyanobacterium Limnoraphis robusta strain CS-951.</title>
        <authorList>
            <person name="Willis A."/>
            <person name="Parks M."/>
            <person name="Burford M.A."/>
        </authorList>
    </citation>
    <scope>NUCLEOTIDE SEQUENCE [LARGE SCALE GENOMIC DNA]</scope>
    <source>
        <strain evidence="6 7">CS-951</strain>
    </source>
</reference>
<keyword evidence="3" id="KW-0175">Coiled coil</keyword>
<dbReference type="PANTHER" id="PTHR32309:SF13">
    <property type="entry name" value="FERRIC ENTEROBACTIN TRANSPORT PROTEIN FEPE"/>
    <property type="match status" value="1"/>
</dbReference>
<keyword evidence="2" id="KW-0067">ATP-binding</keyword>
<evidence type="ECO:0000256" key="3">
    <source>
        <dbReference type="SAM" id="Coils"/>
    </source>
</evidence>
<sequence length="750" mass="84165">MDTERDLQRFLVQNNGKLNPEMNQGFSGEVQDQDEERLDIGWVFAVFRRRLPIMLFVILTLSGALGSLIVLKSRQVIPKYQGAFQLLIEPVTVEGQFAQKYLSAQAGGVDINRIQVNNSLVDYESLIRVLKSPSLMEPVVEEIKQRYPNLSSRSFLSSLEIGRIMYEKDSKEEGTKLIKVSYQDSDPEKIQFILDQISEAYLNYSLQERLTSINQGLEFINKQLPMLEARYNNIQKQIKIFRQEANLINPDNKDRELAIAARNLQEQIVNNQSELAEKRVWAEVLQQQYAQGNYAEILGNDTGSYSWLIKQYYDTEAEIIQESKRLREDSLPMQLLREKQQKMQSLLQQEAQKVIDSTLGRIEALEARVNVLQEAQNQLNQRIQELPALANREAELQQQLLVASETLTEFLEKREALGIDAAQQQIPWHLVSPPSVSIDDSGKPISITVSSTKRQLAIAVVLSTLLGIGIGFIIDVLITVFHTPDEIKSNTKLPVLGVIPLSKHFKKVAQKSKTFIPIGSVASLTPVVDRHSAPVNPQVHQYYTASPVSEAFRSLYANICLLSSNKPLRSITISSATPGDGKSTIAIHLAQTAAFMGQRVLLVDADLRNPQIHHKLGLPNLRGFRDAITSDLSLNDAIQRFSFRDAMRSPQDDNLFVLTAGQIPPDPVQVLSAKKRQYLMEQFRAFFDLVIYDTPAVTGLADASLIAAQTDGIILVVGIKKTNRSALLKSLEGLNLSNSVLGLVANRMRR</sequence>
<evidence type="ECO:0000259" key="5">
    <source>
        <dbReference type="Pfam" id="PF01656"/>
    </source>
</evidence>
<keyword evidence="4" id="KW-0812">Transmembrane</keyword>
<dbReference type="InterPro" id="IPR050445">
    <property type="entry name" value="Bact_polysacc_biosynth/exp"/>
</dbReference>
<dbReference type="Gene3D" id="3.40.50.300">
    <property type="entry name" value="P-loop containing nucleotide triphosphate hydrolases"/>
    <property type="match status" value="1"/>
</dbReference>
<evidence type="ECO:0000313" key="6">
    <source>
        <dbReference type="EMBL" id="KMW70149.1"/>
    </source>
</evidence>
<dbReference type="PATRIC" id="fig|1637645.4.peg.5050"/>
<dbReference type="EMBL" id="LATL02000253">
    <property type="protein sequence ID" value="KMW70149.1"/>
    <property type="molecule type" value="Genomic_DNA"/>
</dbReference>
<dbReference type="AlphaFoldDB" id="A0A0J9HLT0"/>
<protein>
    <recommendedName>
        <fullName evidence="5">CobQ/CobB/MinD/ParA nucleotide binding domain-containing protein</fullName>
    </recommendedName>
</protein>
<organism evidence="6 7">
    <name type="scientific">Limnoraphis robusta CS-951</name>
    <dbReference type="NCBI Taxonomy" id="1637645"/>
    <lineage>
        <taxon>Bacteria</taxon>
        <taxon>Bacillati</taxon>
        <taxon>Cyanobacteriota</taxon>
        <taxon>Cyanophyceae</taxon>
        <taxon>Oscillatoriophycideae</taxon>
        <taxon>Oscillatoriales</taxon>
        <taxon>Sirenicapillariaceae</taxon>
        <taxon>Limnoraphis</taxon>
    </lineage>
</organism>
<dbReference type="InterPro" id="IPR027417">
    <property type="entry name" value="P-loop_NTPase"/>
</dbReference>
<dbReference type="SUPFAM" id="SSF52540">
    <property type="entry name" value="P-loop containing nucleoside triphosphate hydrolases"/>
    <property type="match status" value="1"/>
</dbReference>
<dbReference type="Proteomes" id="UP000033607">
    <property type="component" value="Unassembled WGS sequence"/>
</dbReference>
<keyword evidence="4" id="KW-1133">Transmembrane helix</keyword>
<dbReference type="InterPro" id="IPR005702">
    <property type="entry name" value="Wzc-like_C"/>
</dbReference>